<evidence type="ECO:0000256" key="1">
    <source>
        <dbReference type="SAM" id="MobiDB-lite"/>
    </source>
</evidence>
<reference evidence="2" key="1">
    <citation type="journal article" date="2021" name="IMA Fungus">
        <title>Genomic characterization of three marine fungi, including Emericellopsis atlantica sp. nov. with signatures of a generalist lifestyle and marine biomass degradation.</title>
        <authorList>
            <person name="Hagestad O.C."/>
            <person name="Hou L."/>
            <person name="Andersen J.H."/>
            <person name="Hansen E.H."/>
            <person name="Altermark B."/>
            <person name="Li C."/>
            <person name="Kuhnert E."/>
            <person name="Cox R.J."/>
            <person name="Crous P.W."/>
            <person name="Spatafora J.W."/>
            <person name="Lail K."/>
            <person name="Amirebrahimi M."/>
            <person name="Lipzen A."/>
            <person name="Pangilinan J."/>
            <person name="Andreopoulos W."/>
            <person name="Hayes R.D."/>
            <person name="Ng V."/>
            <person name="Grigoriev I.V."/>
            <person name="Jackson S.A."/>
            <person name="Sutton T.D.S."/>
            <person name="Dobson A.D.W."/>
            <person name="Rama T."/>
        </authorList>
    </citation>
    <scope>NUCLEOTIDE SEQUENCE</scope>
    <source>
        <strain evidence="2">TRa3180A</strain>
    </source>
</reference>
<dbReference type="EMBL" id="MU254153">
    <property type="protein sequence ID" value="KAG9241810.1"/>
    <property type="molecule type" value="Genomic_DNA"/>
</dbReference>
<comment type="caution">
    <text evidence="2">The sequence shown here is derived from an EMBL/GenBank/DDBJ whole genome shotgun (WGS) entry which is preliminary data.</text>
</comment>
<dbReference type="Proteomes" id="UP000887226">
    <property type="component" value="Unassembled WGS sequence"/>
</dbReference>
<proteinExistence type="predicted"/>
<dbReference type="OrthoDB" id="3520712at2759"/>
<sequence>MSSTYPSSENAFRKRFGDSMATIHSAAVSWKLSGSNWNTKHLEALRVLFDTGKSDPLPPFLTQNYRDRAKDIILKTEFSGRNVFQTWPSAYVETHAHKELRQEGALFGSFFVALADVLSRKRENSESKTVASTRSPRIHRAPDRPDMTTGDGFSSPRRASAGSSQDIQIPSSNSSYHPGNDDHHEPLLIEEQRERRKDETVARMMASQFISAVIDLFTDQCSNDTRIEFSDEPTNFILKSPRFNCTCQDDGSIVRKMKLPETGKWVYDSFKCSLEVKSAFDLEHSSSGKGLVKESVLAQQACELMGSMMLVVDILQEEAKEDALEEMDDLPESRDEDQGALLTSLNLRDTFHTLISVHQTTVSFISCQFETEYLKYIYSESLEHNELDDIPFLFISKTKDYDLAEPKDRLQAAILLVALVLYFQDEDEEVRSEGYRDCKEASDYDME</sequence>
<organism evidence="2 3">
    <name type="scientific">Calycina marina</name>
    <dbReference type="NCBI Taxonomy" id="1763456"/>
    <lineage>
        <taxon>Eukaryota</taxon>
        <taxon>Fungi</taxon>
        <taxon>Dikarya</taxon>
        <taxon>Ascomycota</taxon>
        <taxon>Pezizomycotina</taxon>
        <taxon>Leotiomycetes</taxon>
        <taxon>Helotiales</taxon>
        <taxon>Pezizellaceae</taxon>
        <taxon>Calycina</taxon>
    </lineage>
</organism>
<feature type="compositionally biased region" description="Polar residues" evidence="1">
    <location>
        <begin position="161"/>
        <end position="177"/>
    </location>
</feature>
<accession>A0A9P7YY10</accession>
<evidence type="ECO:0000313" key="3">
    <source>
        <dbReference type="Proteomes" id="UP000887226"/>
    </source>
</evidence>
<gene>
    <name evidence="2" type="ORF">BJ878DRAFT_544872</name>
</gene>
<feature type="region of interest" description="Disordered" evidence="1">
    <location>
        <begin position="123"/>
        <end position="186"/>
    </location>
</feature>
<keyword evidence="3" id="KW-1185">Reference proteome</keyword>
<name>A0A9P7YY10_9HELO</name>
<protein>
    <submittedName>
        <fullName evidence="2">Uncharacterized protein</fullName>
    </submittedName>
</protein>
<dbReference type="AlphaFoldDB" id="A0A9P7YY10"/>
<evidence type="ECO:0000313" key="2">
    <source>
        <dbReference type="EMBL" id="KAG9241810.1"/>
    </source>
</evidence>